<dbReference type="InterPro" id="IPR042177">
    <property type="entry name" value="Cell/Rod_1"/>
</dbReference>
<feature type="domain" description="Rod shape-determining protein MreC beta-barrel core" evidence="8">
    <location>
        <begin position="121"/>
        <end position="270"/>
    </location>
</feature>
<dbReference type="GO" id="GO:0008360">
    <property type="term" value="P:regulation of cell shape"/>
    <property type="evidence" value="ECO:0007669"/>
    <property type="project" value="UniProtKB-KW"/>
</dbReference>
<dbReference type="GO" id="GO:0005886">
    <property type="term" value="C:plasma membrane"/>
    <property type="evidence" value="ECO:0007669"/>
    <property type="project" value="TreeGrafter"/>
</dbReference>
<dbReference type="CDD" id="cd14686">
    <property type="entry name" value="bZIP"/>
    <property type="match status" value="1"/>
</dbReference>
<dbReference type="STRING" id="349095.SAMN05660299_00580"/>
<evidence type="ECO:0000313" key="10">
    <source>
        <dbReference type="Proteomes" id="UP000199309"/>
    </source>
</evidence>
<evidence type="ECO:0000256" key="3">
    <source>
        <dbReference type="ARBA" id="ARBA00022960"/>
    </source>
</evidence>
<feature type="coiled-coil region" evidence="6">
    <location>
        <begin position="74"/>
        <end position="111"/>
    </location>
</feature>
<dbReference type="OrthoDB" id="9792313at2"/>
<feature type="transmembrane region" description="Helical" evidence="7">
    <location>
        <begin position="9"/>
        <end position="26"/>
    </location>
</feature>
<proteinExistence type="inferred from homology"/>
<dbReference type="InterPro" id="IPR007221">
    <property type="entry name" value="MreC"/>
</dbReference>
<keyword evidence="10" id="KW-1185">Reference proteome</keyword>
<evidence type="ECO:0000256" key="6">
    <source>
        <dbReference type="SAM" id="Coils"/>
    </source>
</evidence>
<dbReference type="InterPro" id="IPR042175">
    <property type="entry name" value="Cell/Rod_MreC_2"/>
</dbReference>
<sequence>MFSFGKKSIIIMLILFILIAAVGWIWNRREAFPYITRPLALAAEPFEYSFSRIMNGFSTGIHIVDISLKNRIEWEALEKQNEELKERSINYDELRAENKRLRALLDFRSNNHQYKLLAGSVISRDYGTWSNTLIIDQGSAEGVAKDMPVITPKGVVGFISDVYPHSARVQLMLDPRTSIGAIVQRPESRVSSVVRGNGNTPTEPQFVNIAKDSDILEGDTLVTSGYGSIYPKGLYVGTIISIHQSDNDFVKYAVIRPSVDFSKLEEVFVILKFSDTGSYEKPTVDPKLVPQTQRDKVEGIKGAAAL</sequence>
<evidence type="ECO:0000256" key="4">
    <source>
        <dbReference type="ARBA" id="ARBA00032089"/>
    </source>
</evidence>
<keyword evidence="6" id="KW-0175">Coiled coil</keyword>
<keyword evidence="7" id="KW-1133">Transmembrane helix</keyword>
<evidence type="ECO:0000313" key="9">
    <source>
        <dbReference type="EMBL" id="SDM28551.1"/>
    </source>
</evidence>
<name>A0A1G9RZ91_9FIRM</name>
<protein>
    <recommendedName>
        <fullName evidence="2 5">Cell shape-determining protein MreC</fullName>
    </recommendedName>
    <alternativeName>
        <fullName evidence="4 5">Cell shape protein MreC</fullName>
    </alternativeName>
</protein>
<evidence type="ECO:0000256" key="2">
    <source>
        <dbReference type="ARBA" id="ARBA00013855"/>
    </source>
</evidence>
<dbReference type="AlphaFoldDB" id="A0A1G9RZ91"/>
<accession>A0A1G9RZ91</accession>
<keyword evidence="3 5" id="KW-0133">Cell shape</keyword>
<comment type="similarity">
    <text evidence="1 5">Belongs to the MreC family.</text>
</comment>
<evidence type="ECO:0000256" key="1">
    <source>
        <dbReference type="ARBA" id="ARBA00009369"/>
    </source>
</evidence>
<comment type="function">
    <text evidence="5">Involved in formation and maintenance of cell shape.</text>
</comment>
<reference evidence="9 10" key="1">
    <citation type="submission" date="2016-10" db="EMBL/GenBank/DDBJ databases">
        <authorList>
            <person name="de Groot N.N."/>
        </authorList>
    </citation>
    <scope>NUCLEOTIDE SEQUENCE [LARGE SCALE GENOMIC DNA]</scope>
    <source>
        <strain evidence="9 10">DSM 16981</strain>
    </source>
</reference>
<keyword evidence="7" id="KW-0812">Transmembrane</keyword>
<dbReference type="Gene3D" id="2.40.10.340">
    <property type="entry name" value="Rod shape-determining protein MreC, domain 1"/>
    <property type="match status" value="1"/>
</dbReference>
<evidence type="ECO:0000256" key="5">
    <source>
        <dbReference type="PIRNR" id="PIRNR038471"/>
    </source>
</evidence>
<dbReference type="Gene3D" id="2.40.10.350">
    <property type="entry name" value="Rod shape-determining protein MreC, domain 2"/>
    <property type="match status" value="1"/>
</dbReference>
<dbReference type="PIRSF" id="PIRSF038471">
    <property type="entry name" value="MreC"/>
    <property type="match status" value="1"/>
</dbReference>
<dbReference type="PANTHER" id="PTHR34138:SF1">
    <property type="entry name" value="CELL SHAPE-DETERMINING PROTEIN MREC"/>
    <property type="match status" value="1"/>
</dbReference>
<dbReference type="InterPro" id="IPR055342">
    <property type="entry name" value="MreC_beta-barrel_core"/>
</dbReference>
<organism evidence="9 10">
    <name type="scientific">Megasphaera paucivorans</name>
    <dbReference type="NCBI Taxonomy" id="349095"/>
    <lineage>
        <taxon>Bacteria</taxon>
        <taxon>Bacillati</taxon>
        <taxon>Bacillota</taxon>
        <taxon>Negativicutes</taxon>
        <taxon>Veillonellales</taxon>
        <taxon>Veillonellaceae</taxon>
        <taxon>Megasphaera</taxon>
    </lineage>
</organism>
<dbReference type="Proteomes" id="UP000199309">
    <property type="component" value="Unassembled WGS sequence"/>
</dbReference>
<dbReference type="NCBIfam" id="TIGR00219">
    <property type="entry name" value="mreC"/>
    <property type="match status" value="1"/>
</dbReference>
<evidence type="ECO:0000259" key="8">
    <source>
        <dbReference type="Pfam" id="PF04085"/>
    </source>
</evidence>
<dbReference type="RefSeq" id="WP_091648000.1">
    <property type="nucleotide sequence ID" value="NZ_FNHQ01000004.1"/>
</dbReference>
<keyword evidence="7" id="KW-0472">Membrane</keyword>
<dbReference type="Pfam" id="PF04085">
    <property type="entry name" value="MreC"/>
    <property type="match status" value="1"/>
</dbReference>
<dbReference type="EMBL" id="FNHQ01000004">
    <property type="protein sequence ID" value="SDM28551.1"/>
    <property type="molecule type" value="Genomic_DNA"/>
</dbReference>
<dbReference type="PANTHER" id="PTHR34138">
    <property type="entry name" value="CELL SHAPE-DETERMINING PROTEIN MREC"/>
    <property type="match status" value="1"/>
</dbReference>
<gene>
    <name evidence="9" type="ORF">SAMN05660299_00580</name>
</gene>
<evidence type="ECO:0000256" key="7">
    <source>
        <dbReference type="SAM" id="Phobius"/>
    </source>
</evidence>